<keyword evidence="8" id="KW-1185">Reference proteome</keyword>
<dbReference type="PANTHER" id="PTHR11552">
    <property type="entry name" value="GLUCOSE-METHANOL-CHOLINE GMC OXIDOREDUCTASE"/>
    <property type="match status" value="1"/>
</dbReference>
<keyword evidence="3" id="KW-0285">Flavoprotein</keyword>
<dbReference type="GO" id="GO:0016614">
    <property type="term" value="F:oxidoreductase activity, acting on CH-OH group of donors"/>
    <property type="evidence" value="ECO:0007669"/>
    <property type="project" value="InterPro"/>
</dbReference>
<dbReference type="InterPro" id="IPR036188">
    <property type="entry name" value="FAD/NAD-bd_sf"/>
</dbReference>
<evidence type="ECO:0000256" key="1">
    <source>
        <dbReference type="ARBA" id="ARBA00001974"/>
    </source>
</evidence>
<evidence type="ECO:0000256" key="3">
    <source>
        <dbReference type="ARBA" id="ARBA00022630"/>
    </source>
</evidence>
<feature type="binding site" evidence="5">
    <location>
        <begin position="519"/>
        <end position="520"/>
    </location>
    <ligand>
        <name>FAD</name>
        <dbReference type="ChEBI" id="CHEBI:57692"/>
    </ligand>
</feature>
<evidence type="ECO:0000313" key="7">
    <source>
        <dbReference type="EMBL" id="PZC76281.1"/>
    </source>
</evidence>
<reference evidence="7 8" key="1">
    <citation type="journal article" date="2017" name="BMC Biol.">
        <title>Genomic innovations, transcriptional plasticity and gene loss underlying the evolution and divergence of two highly polyphagous and invasive Helicoverpa pest species.</title>
        <authorList>
            <person name="Pearce S.L."/>
            <person name="Clarke D.F."/>
            <person name="East P.D."/>
            <person name="Elfekih S."/>
            <person name="Gordon K.H."/>
            <person name="Jermiin L.S."/>
            <person name="McGaughran A."/>
            <person name="Oakeshott J.G."/>
            <person name="Papanikolaou A."/>
            <person name="Perera O.P."/>
            <person name="Rane R.V."/>
            <person name="Richards S."/>
            <person name="Tay W.T."/>
            <person name="Walsh T.K."/>
            <person name="Anderson A."/>
            <person name="Anderson C.J."/>
            <person name="Asgari S."/>
            <person name="Board P.G."/>
            <person name="Bretschneider A."/>
            <person name="Campbell P.M."/>
            <person name="Chertemps T."/>
            <person name="Christeller J.T."/>
            <person name="Coppin C.W."/>
            <person name="Downes S.J."/>
            <person name="Duan G."/>
            <person name="Farnsworth C.A."/>
            <person name="Good R.T."/>
            <person name="Han L.B."/>
            <person name="Han Y.C."/>
            <person name="Hatje K."/>
            <person name="Horne I."/>
            <person name="Huang Y.P."/>
            <person name="Hughes D.S."/>
            <person name="Jacquin-Joly E."/>
            <person name="James W."/>
            <person name="Jhangiani S."/>
            <person name="Kollmar M."/>
            <person name="Kuwar S.S."/>
            <person name="Li S."/>
            <person name="Liu N.Y."/>
            <person name="Maibeche M.T."/>
            <person name="Miller J.R."/>
            <person name="Montagne N."/>
            <person name="Perry T."/>
            <person name="Qu J."/>
            <person name="Song S.V."/>
            <person name="Sutton G.G."/>
            <person name="Vogel H."/>
            <person name="Walenz B.P."/>
            <person name="Xu W."/>
            <person name="Zhang H.J."/>
            <person name="Zou Z."/>
            <person name="Batterham P."/>
            <person name="Edwards O.R."/>
            <person name="Feyereisen R."/>
            <person name="Gibbs R.A."/>
            <person name="Heckel D.G."/>
            <person name="McGrath A."/>
            <person name="Robin C."/>
            <person name="Scherer S.E."/>
            <person name="Worley K.C."/>
            <person name="Wu Y.D."/>
        </authorList>
    </citation>
    <scope>NUCLEOTIDE SEQUENCE [LARGE SCALE GENOMIC DNA]</scope>
    <source>
        <strain evidence="7">Harm_GR_Male_#8</strain>
        <tissue evidence="7">Whole organism</tissue>
    </source>
</reference>
<evidence type="ECO:0000256" key="4">
    <source>
        <dbReference type="ARBA" id="ARBA00022827"/>
    </source>
</evidence>
<dbReference type="AlphaFoldDB" id="A0A2W1BPR7"/>
<dbReference type="Pfam" id="PF05199">
    <property type="entry name" value="GMC_oxred_C"/>
    <property type="match status" value="1"/>
</dbReference>
<protein>
    <recommendedName>
        <fullName evidence="6">Glucose-methanol-choline oxidoreductase N-terminal domain-containing protein</fullName>
    </recommendedName>
</protein>
<dbReference type="Gene3D" id="3.30.560.10">
    <property type="entry name" value="Glucose Oxidase, domain 3"/>
    <property type="match status" value="1"/>
</dbReference>
<dbReference type="OrthoDB" id="269227at2759"/>
<dbReference type="Pfam" id="PF00732">
    <property type="entry name" value="GMC_oxred_N"/>
    <property type="match status" value="1"/>
</dbReference>
<sequence length="580" mass="63530">MADAAAAITTIQSMQLALQLLQTVTPTAWRFPSQCAINNGDTFDFIVVGGGSAGSVIASRLTENKDVNVLLIEGGGYPPLESELPAWFTLLARSKYDYNFTSVNDGITAQNLQGNFVTMVQGKMLGGSSGLHHMMHTNGDPEDYNNWARILNDTKWSFEYVQKYLKKKETLVDVKLLALDNGTYHGIDGPLKIAQERYASNINYLEAFAELGHDIVTDINSRDPALGYGENLFEIADEIRQSSALAYLGRAQNRSNLCLSLFTTATKILIKDKVANGVQVTTSSEEIYELFAKNEVIVSAGAINTPKLLMLSGIGPKDHLESLGIEVISDLPVGQNLQDHACAAIAYQMDVCDPIPPASNPHKFPVPSFNGYVSLNTSNPWADYDTINLEFQCNSSDLLQLSVNMFSYSYNISQIIYDASKDRKVLFTLLGLVMPKSRGNITLASTDPTANPVIYTGMFSNNEDIDLIARAFIDHNKVLNTTFFRAVNASLVDTGVCKDATNDYDFWKCYAVSMSATMWHYAGTCAMGAVVDSDLSVVGVKSLRLVDASVMPTLIRGKIYAAVMMVAEYGADIIREAWNI</sequence>
<dbReference type="SUPFAM" id="SSF51905">
    <property type="entry name" value="FAD/NAD(P)-binding domain"/>
    <property type="match status" value="1"/>
</dbReference>
<accession>A0A2W1BPR7</accession>
<dbReference type="SUPFAM" id="SSF54373">
    <property type="entry name" value="FAD-linked reductases, C-terminal domain"/>
    <property type="match status" value="1"/>
</dbReference>
<gene>
    <name evidence="7" type="primary">HaOG204836</name>
    <name evidence="7" type="ORF">B5X24_HaOG204836</name>
</gene>
<dbReference type="PIRSF" id="PIRSF000137">
    <property type="entry name" value="Alcohol_oxidase"/>
    <property type="match status" value="1"/>
</dbReference>
<evidence type="ECO:0000313" key="8">
    <source>
        <dbReference type="Proteomes" id="UP000249218"/>
    </source>
</evidence>
<dbReference type="EMBL" id="KZ149963">
    <property type="protein sequence ID" value="PZC76281.1"/>
    <property type="molecule type" value="Genomic_DNA"/>
</dbReference>
<name>A0A2W1BPR7_HELAM</name>
<organism evidence="7 8">
    <name type="scientific">Helicoverpa armigera</name>
    <name type="common">Cotton bollworm</name>
    <name type="synonym">Heliothis armigera</name>
    <dbReference type="NCBI Taxonomy" id="29058"/>
    <lineage>
        <taxon>Eukaryota</taxon>
        <taxon>Metazoa</taxon>
        <taxon>Ecdysozoa</taxon>
        <taxon>Arthropoda</taxon>
        <taxon>Hexapoda</taxon>
        <taxon>Insecta</taxon>
        <taxon>Pterygota</taxon>
        <taxon>Neoptera</taxon>
        <taxon>Endopterygota</taxon>
        <taxon>Lepidoptera</taxon>
        <taxon>Glossata</taxon>
        <taxon>Ditrysia</taxon>
        <taxon>Noctuoidea</taxon>
        <taxon>Noctuidae</taxon>
        <taxon>Heliothinae</taxon>
        <taxon>Helicoverpa</taxon>
    </lineage>
</organism>
<dbReference type="InterPro" id="IPR007867">
    <property type="entry name" value="GMC_OxRtase_C"/>
</dbReference>
<feature type="domain" description="Glucose-methanol-choline oxidoreductase N-terminal" evidence="6">
    <location>
        <begin position="301"/>
        <end position="315"/>
    </location>
</feature>
<dbReference type="PANTHER" id="PTHR11552:SF147">
    <property type="entry name" value="CHOLINE DEHYDROGENASE, MITOCHONDRIAL"/>
    <property type="match status" value="1"/>
</dbReference>
<evidence type="ECO:0000256" key="2">
    <source>
        <dbReference type="ARBA" id="ARBA00010790"/>
    </source>
</evidence>
<evidence type="ECO:0000256" key="5">
    <source>
        <dbReference type="PIRSR" id="PIRSR000137-2"/>
    </source>
</evidence>
<dbReference type="InterPro" id="IPR012132">
    <property type="entry name" value="GMC_OxRdtase"/>
</dbReference>
<dbReference type="GO" id="GO:0050660">
    <property type="term" value="F:flavin adenine dinucleotide binding"/>
    <property type="evidence" value="ECO:0007669"/>
    <property type="project" value="InterPro"/>
</dbReference>
<evidence type="ECO:0000259" key="6">
    <source>
        <dbReference type="PROSITE" id="PS00624"/>
    </source>
</evidence>
<dbReference type="PROSITE" id="PS00624">
    <property type="entry name" value="GMC_OXRED_2"/>
    <property type="match status" value="1"/>
</dbReference>
<comment type="similarity">
    <text evidence="2">Belongs to the GMC oxidoreductase family.</text>
</comment>
<proteinExistence type="inferred from homology"/>
<dbReference type="InterPro" id="IPR000172">
    <property type="entry name" value="GMC_OxRdtase_N"/>
</dbReference>
<comment type="cofactor">
    <cofactor evidence="1 5">
        <name>FAD</name>
        <dbReference type="ChEBI" id="CHEBI:57692"/>
    </cofactor>
</comment>
<dbReference type="Gene3D" id="3.50.50.60">
    <property type="entry name" value="FAD/NAD(P)-binding domain"/>
    <property type="match status" value="1"/>
</dbReference>
<keyword evidence="4 5" id="KW-0274">FAD</keyword>
<dbReference type="Proteomes" id="UP000249218">
    <property type="component" value="Unassembled WGS sequence"/>
</dbReference>